<dbReference type="CDD" id="cd04301">
    <property type="entry name" value="NAT_SF"/>
    <property type="match status" value="1"/>
</dbReference>
<dbReference type="OrthoDB" id="41532at2759"/>
<dbReference type="InterPro" id="IPR000182">
    <property type="entry name" value="GNAT_dom"/>
</dbReference>
<evidence type="ECO:0000256" key="2">
    <source>
        <dbReference type="ARBA" id="ARBA00023315"/>
    </source>
</evidence>
<dbReference type="Proteomes" id="UP000308671">
    <property type="component" value="Unassembled WGS sequence"/>
</dbReference>
<dbReference type="InterPro" id="IPR016181">
    <property type="entry name" value="Acyl_CoA_acyltransferase"/>
</dbReference>
<dbReference type="InterPro" id="IPR050680">
    <property type="entry name" value="YpeA/RimI_acetyltransf"/>
</dbReference>
<dbReference type="PANTHER" id="PTHR43420">
    <property type="entry name" value="ACETYLTRANSFERASE"/>
    <property type="match status" value="1"/>
</dbReference>
<sequence>MTYEIMHVSSDDLVRSYVGKYKEFRLLSLQVAPEAFASNYATEAAFLDEVWYERLANPHAATYFALENSKIVGTVSMLGPLIYGPEDMAVLGNPWQAIGDKTSDEQAMGHMHYRMNGVFTLPDVRGQGVGKALIEAALKYAGDEAAVQGKVFVCSVVVESENSGARRLYERCSFVAMKEVPNGDTAVILMTTPG</sequence>
<gene>
    <name evidence="4" type="ORF">BGAL_0216g00120</name>
</gene>
<dbReference type="PROSITE" id="PS51186">
    <property type="entry name" value="GNAT"/>
    <property type="match status" value="1"/>
</dbReference>
<protein>
    <recommendedName>
        <fullName evidence="3">N-acetyltransferase domain-containing protein</fullName>
    </recommendedName>
</protein>
<dbReference type="Gene3D" id="3.40.630.30">
    <property type="match status" value="1"/>
</dbReference>
<dbReference type="SUPFAM" id="SSF55729">
    <property type="entry name" value="Acyl-CoA N-acyltransferases (Nat)"/>
    <property type="match status" value="1"/>
</dbReference>
<name>A0A4S8QUW2_9HELO</name>
<organism evidence="4 5">
    <name type="scientific">Botrytis galanthina</name>
    <dbReference type="NCBI Taxonomy" id="278940"/>
    <lineage>
        <taxon>Eukaryota</taxon>
        <taxon>Fungi</taxon>
        <taxon>Dikarya</taxon>
        <taxon>Ascomycota</taxon>
        <taxon>Pezizomycotina</taxon>
        <taxon>Leotiomycetes</taxon>
        <taxon>Helotiales</taxon>
        <taxon>Sclerotiniaceae</taxon>
        <taxon>Botrytis</taxon>
    </lineage>
</organism>
<reference evidence="4 5" key="1">
    <citation type="submission" date="2017-12" db="EMBL/GenBank/DDBJ databases">
        <title>Comparative genomics of Botrytis spp.</title>
        <authorList>
            <person name="Valero-Jimenez C.A."/>
            <person name="Tapia P."/>
            <person name="Veloso J."/>
            <person name="Silva-Moreno E."/>
            <person name="Staats M."/>
            <person name="Valdes J.H."/>
            <person name="Van Kan J.A.L."/>
        </authorList>
    </citation>
    <scope>NUCLEOTIDE SEQUENCE [LARGE SCALE GENOMIC DNA]</scope>
    <source>
        <strain evidence="4 5">MUCL435</strain>
    </source>
</reference>
<accession>A0A4S8QUW2</accession>
<evidence type="ECO:0000256" key="1">
    <source>
        <dbReference type="ARBA" id="ARBA00022679"/>
    </source>
</evidence>
<evidence type="ECO:0000313" key="4">
    <source>
        <dbReference type="EMBL" id="THV49008.1"/>
    </source>
</evidence>
<proteinExistence type="predicted"/>
<dbReference type="Pfam" id="PF00583">
    <property type="entry name" value="Acetyltransf_1"/>
    <property type="match status" value="1"/>
</dbReference>
<comment type="caution">
    <text evidence="4">The sequence shown here is derived from an EMBL/GenBank/DDBJ whole genome shotgun (WGS) entry which is preliminary data.</text>
</comment>
<feature type="domain" description="N-acetyltransferase" evidence="3">
    <location>
        <begin position="22"/>
        <end position="194"/>
    </location>
</feature>
<keyword evidence="1" id="KW-0808">Transferase</keyword>
<keyword evidence="5" id="KW-1185">Reference proteome</keyword>
<dbReference type="AlphaFoldDB" id="A0A4S8QUW2"/>
<evidence type="ECO:0000259" key="3">
    <source>
        <dbReference type="PROSITE" id="PS51186"/>
    </source>
</evidence>
<dbReference type="PANTHER" id="PTHR43420:SF47">
    <property type="entry name" value="N-ACETYLTRANSFERASE DOMAIN-CONTAINING PROTEIN"/>
    <property type="match status" value="1"/>
</dbReference>
<dbReference type="EMBL" id="PQXL01000216">
    <property type="protein sequence ID" value="THV49008.1"/>
    <property type="molecule type" value="Genomic_DNA"/>
</dbReference>
<keyword evidence="2" id="KW-0012">Acyltransferase</keyword>
<evidence type="ECO:0000313" key="5">
    <source>
        <dbReference type="Proteomes" id="UP000308671"/>
    </source>
</evidence>
<dbReference type="GO" id="GO:0016747">
    <property type="term" value="F:acyltransferase activity, transferring groups other than amino-acyl groups"/>
    <property type="evidence" value="ECO:0007669"/>
    <property type="project" value="InterPro"/>
</dbReference>